<dbReference type="InterPro" id="IPR010093">
    <property type="entry name" value="SinI_DNA-bd"/>
</dbReference>
<dbReference type="NCBIfam" id="TIGR01764">
    <property type="entry name" value="excise"/>
    <property type="match status" value="1"/>
</dbReference>
<dbReference type="InterPro" id="IPR041657">
    <property type="entry name" value="HTH_17"/>
</dbReference>
<dbReference type="EMBL" id="SZNK01000001">
    <property type="protein sequence ID" value="TKI54531.1"/>
    <property type="molecule type" value="Genomic_DNA"/>
</dbReference>
<dbReference type="RefSeq" id="WP_137027968.1">
    <property type="nucleotide sequence ID" value="NZ_SZNK01000001.1"/>
</dbReference>
<dbReference type="OrthoDB" id="515428at2"/>
<evidence type="ECO:0000313" key="2">
    <source>
        <dbReference type="EMBL" id="TKI54531.1"/>
    </source>
</evidence>
<accession>A0A4U2Y5R9</accession>
<evidence type="ECO:0000259" key="1">
    <source>
        <dbReference type="Pfam" id="PF12728"/>
    </source>
</evidence>
<organism evidence="2 3">
    <name type="scientific">Brevibacillus antibioticus</name>
    <dbReference type="NCBI Taxonomy" id="2570228"/>
    <lineage>
        <taxon>Bacteria</taxon>
        <taxon>Bacillati</taxon>
        <taxon>Bacillota</taxon>
        <taxon>Bacilli</taxon>
        <taxon>Bacillales</taxon>
        <taxon>Paenibacillaceae</taxon>
        <taxon>Brevibacillus</taxon>
    </lineage>
</organism>
<comment type="caution">
    <text evidence="2">The sequence shown here is derived from an EMBL/GenBank/DDBJ whole genome shotgun (WGS) entry which is preliminary data.</text>
</comment>
<dbReference type="Proteomes" id="UP000307841">
    <property type="component" value="Unassembled WGS sequence"/>
</dbReference>
<evidence type="ECO:0000313" key="3">
    <source>
        <dbReference type="Proteomes" id="UP000307841"/>
    </source>
</evidence>
<reference evidence="2 3" key="1">
    <citation type="submission" date="2019-04" db="EMBL/GenBank/DDBJ databases">
        <title>Whole genome sequencing of Brevibacillus sp. TGS2-1.</title>
        <authorList>
            <person name="Choi A."/>
        </authorList>
    </citation>
    <scope>NUCLEOTIDE SEQUENCE [LARGE SCALE GENOMIC DNA]</scope>
    <source>
        <strain evidence="2 3">TGS2-1</strain>
    </source>
</reference>
<name>A0A4U2Y5R9_9BACL</name>
<protein>
    <submittedName>
        <fullName evidence="2">Helix-turn-helix domain-containing protein</fullName>
    </submittedName>
</protein>
<dbReference type="Pfam" id="PF12728">
    <property type="entry name" value="HTH_17"/>
    <property type="match status" value="1"/>
</dbReference>
<keyword evidence="3" id="KW-1185">Reference proteome</keyword>
<gene>
    <name evidence="2" type="ORF">E8L90_03215</name>
</gene>
<dbReference type="AlphaFoldDB" id="A0A4U2Y5R9"/>
<dbReference type="GO" id="GO:0003677">
    <property type="term" value="F:DNA binding"/>
    <property type="evidence" value="ECO:0007669"/>
    <property type="project" value="InterPro"/>
</dbReference>
<sequence>MRTSTRRKTNRSISPAVIVHTAQPIEQRPDPNQLIQQLAQQMAQALFQQQHVQPVQNRRNTLTVKEALEEVFENSISEYKLYAMLRAGEIPHVKIGAKYLLRRESLEAWMRQQEQGAGS</sequence>
<feature type="domain" description="Helix-turn-helix" evidence="1">
    <location>
        <begin position="76"/>
        <end position="113"/>
    </location>
</feature>
<proteinExistence type="predicted"/>